<proteinExistence type="predicted"/>
<sequence>MFKKINTFPLIGKIYKNHSKGKFSSLRLLNISLDINRLLGFKNTINTTYENVNNSFNNETCFLAFNNCTIYNKKATNCNIRSRSNMENGNSSKIYRYRIISPANWSTCNSAVTHNGNITTNSVNNKSKKILLFSWLKTIRKKQYYNIIGKIGIKKRNAGMYWSFYVNKRKKIRKNRKTI</sequence>
<evidence type="ECO:0000313" key="2">
    <source>
        <dbReference type="Proteomes" id="UP000219799"/>
    </source>
</evidence>
<evidence type="ECO:0000313" key="1">
    <source>
        <dbReference type="EMBL" id="SBT80483.1"/>
    </source>
</evidence>
<dbReference type="VEuPathDB" id="PlasmoDB:PmUG01_12072100"/>
<protein>
    <submittedName>
        <fullName evidence="1">Uncharacterized protein</fullName>
    </submittedName>
</protein>
<name>A0A1C3L1R6_PLAMA</name>
<gene>
    <name evidence="1" type="primary">PmlGA01_120065000</name>
    <name evidence="1" type="ORF">PMLGA01_120065000</name>
</gene>
<dbReference type="AlphaFoldDB" id="A0A1C3L1R6"/>
<dbReference type="Proteomes" id="UP000219799">
    <property type="component" value="Chromosome 12"/>
</dbReference>
<dbReference type="EMBL" id="LT594500">
    <property type="protein sequence ID" value="SBT80483.1"/>
    <property type="molecule type" value="Genomic_DNA"/>
</dbReference>
<reference evidence="1 2" key="1">
    <citation type="submission" date="2016-06" db="EMBL/GenBank/DDBJ databases">
        <authorList>
            <consortium name="Pathogen Informatics"/>
        </authorList>
    </citation>
    <scope>NUCLEOTIDE SEQUENCE [LARGE SCALE GENOMIC DNA]</scope>
    <source>
        <strain evidence="1">PmlGA01</strain>
    </source>
</reference>
<accession>A0A1C3L1R6</accession>
<organism evidence="1 2">
    <name type="scientific">Plasmodium malariae</name>
    <dbReference type="NCBI Taxonomy" id="5858"/>
    <lineage>
        <taxon>Eukaryota</taxon>
        <taxon>Sar</taxon>
        <taxon>Alveolata</taxon>
        <taxon>Apicomplexa</taxon>
        <taxon>Aconoidasida</taxon>
        <taxon>Haemosporida</taxon>
        <taxon>Plasmodiidae</taxon>
        <taxon>Plasmodium</taxon>
        <taxon>Plasmodium (Plasmodium)</taxon>
    </lineage>
</organism>